<proteinExistence type="predicted"/>
<accession>A0A9W8RKE5</accession>
<sequence>MCWMSRFLTRCQGCSEVLEETVRVDRQCTGKKRRNSCNIVPAISQNVTWVDPSNCLVCLAQDDILEAQREELKVRQEAARARQEAKEAEQRAEKEAAKEEEQMQNEKNDRVLSWIQDTE</sequence>
<dbReference type="EMBL" id="JAOQAZ010000042">
    <property type="protein sequence ID" value="KAJ4246517.1"/>
    <property type="molecule type" value="Genomic_DNA"/>
</dbReference>
<feature type="compositionally biased region" description="Basic and acidic residues" evidence="1">
    <location>
        <begin position="76"/>
        <end position="110"/>
    </location>
</feature>
<reference evidence="2" key="1">
    <citation type="submission" date="2022-09" db="EMBL/GenBank/DDBJ databases">
        <title>Fusarium specimens isolated from Avocado Roots.</title>
        <authorList>
            <person name="Stajich J."/>
            <person name="Roper C."/>
            <person name="Heimlech-Rivalta G."/>
        </authorList>
    </citation>
    <scope>NUCLEOTIDE SEQUENCE</scope>
    <source>
        <strain evidence="2">CF00136</strain>
    </source>
</reference>
<comment type="caution">
    <text evidence="2">The sequence shown here is derived from an EMBL/GenBank/DDBJ whole genome shotgun (WGS) entry which is preliminary data.</text>
</comment>
<evidence type="ECO:0000313" key="3">
    <source>
        <dbReference type="Proteomes" id="UP001152049"/>
    </source>
</evidence>
<keyword evidence="3" id="KW-1185">Reference proteome</keyword>
<gene>
    <name evidence="2" type="ORF">NW762_013457</name>
</gene>
<protein>
    <submittedName>
        <fullName evidence="2">Uncharacterized protein</fullName>
    </submittedName>
</protein>
<organism evidence="2 3">
    <name type="scientific">Fusarium torreyae</name>
    <dbReference type="NCBI Taxonomy" id="1237075"/>
    <lineage>
        <taxon>Eukaryota</taxon>
        <taxon>Fungi</taxon>
        <taxon>Dikarya</taxon>
        <taxon>Ascomycota</taxon>
        <taxon>Pezizomycotina</taxon>
        <taxon>Sordariomycetes</taxon>
        <taxon>Hypocreomycetidae</taxon>
        <taxon>Hypocreales</taxon>
        <taxon>Nectriaceae</taxon>
        <taxon>Fusarium</taxon>
    </lineage>
</organism>
<feature type="region of interest" description="Disordered" evidence="1">
    <location>
        <begin position="76"/>
        <end position="119"/>
    </location>
</feature>
<dbReference type="OrthoDB" id="10353488at2759"/>
<evidence type="ECO:0000313" key="2">
    <source>
        <dbReference type="EMBL" id="KAJ4246517.1"/>
    </source>
</evidence>
<name>A0A9W8RKE5_9HYPO</name>
<dbReference type="Proteomes" id="UP001152049">
    <property type="component" value="Unassembled WGS sequence"/>
</dbReference>
<evidence type="ECO:0000256" key="1">
    <source>
        <dbReference type="SAM" id="MobiDB-lite"/>
    </source>
</evidence>
<dbReference type="AlphaFoldDB" id="A0A9W8RKE5"/>